<dbReference type="GeneID" id="64623144"/>
<proteinExistence type="predicted"/>
<name>A0A9P7J468_9AGAM</name>
<sequence length="78" mass="9090">YLAQYPTHDDHTLGYLQDALDASHKHKVVLIELGVRDHFNIPKIHSLTHYINSTHMFGAMDNYNTEAFERLHINFAKN</sequence>
<evidence type="ECO:0000313" key="2">
    <source>
        <dbReference type="Proteomes" id="UP000807769"/>
    </source>
</evidence>
<reference evidence="1" key="1">
    <citation type="journal article" date="2020" name="New Phytol.">
        <title>Comparative genomics reveals dynamic genome evolution in host specialist ectomycorrhizal fungi.</title>
        <authorList>
            <person name="Lofgren L.A."/>
            <person name="Nguyen N.H."/>
            <person name="Vilgalys R."/>
            <person name="Ruytinx J."/>
            <person name="Liao H.L."/>
            <person name="Branco S."/>
            <person name="Kuo A."/>
            <person name="LaButti K."/>
            <person name="Lipzen A."/>
            <person name="Andreopoulos W."/>
            <person name="Pangilinan J."/>
            <person name="Riley R."/>
            <person name="Hundley H."/>
            <person name="Na H."/>
            <person name="Barry K."/>
            <person name="Grigoriev I.V."/>
            <person name="Stajich J.E."/>
            <person name="Kennedy P.G."/>
        </authorList>
    </citation>
    <scope>NUCLEOTIDE SEQUENCE</scope>
    <source>
        <strain evidence="1">MN1</strain>
    </source>
</reference>
<dbReference type="AlphaFoldDB" id="A0A9P7J468"/>
<dbReference type="EMBL" id="JABBWG010000090">
    <property type="protein sequence ID" value="KAG1801815.1"/>
    <property type="molecule type" value="Genomic_DNA"/>
</dbReference>
<keyword evidence="2" id="KW-1185">Reference proteome</keyword>
<evidence type="ECO:0000313" key="1">
    <source>
        <dbReference type="EMBL" id="KAG1801815.1"/>
    </source>
</evidence>
<organism evidence="1 2">
    <name type="scientific">Suillus subaureus</name>
    <dbReference type="NCBI Taxonomy" id="48587"/>
    <lineage>
        <taxon>Eukaryota</taxon>
        <taxon>Fungi</taxon>
        <taxon>Dikarya</taxon>
        <taxon>Basidiomycota</taxon>
        <taxon>Agaricomycotina</taxon>
        <taxon>Agaricomycetes</taxon>
        <taxon>Agaricomycetidae</taxon>
        <taxon>Boletales</taxon>
        <taxon>Suillineae</taxon>
        <taxon>Suillaceae</taxon>
        <taxon>Suillus</taxon>
    </lineage>
</organism>
<dbReference type="OrthoDB" id="3232941at2759"/>
<feature type="non-terminal residue" evidence="1">
    <location>
        <position position="78"/>
    </location>
</feature>
<gene>
    <name evidence="1" type="ORF">BJ212DRAFT_1204204</name>
</gene>
<comment type="caution">
    <text evidence="1">The sequence shown here is derived from an EMBL/GenBank/DDBJ whole genome shotgun (WGS) entry which is preliminary data.</text>
</comment>
<feature type="non-terminal residue" evidence="1">
    <location>
        <position position="1"/>
    </location>
</feature>
<dbReference type="Proteomes" id="UP000807769">
    <property type="component" value="Unassembled WGS sequence"/>
</dbReference>
<protein>
    <submittedName>
        <fullName evidence="1">Uncharacterized protein</fullName>
    </submittedName>
</protein>
<dbReference type="RefSeq" id="XP_041186132.1">
    <property type="nucleotide sequence ID" value="XM_041329127.1"/>
</dbReference>
<accession>A0A9P7J468</accession>